<accession>A0A239E8Q5</accession>
<dbReference type="GO" id="GO:0046872">
    <property type="term" value="F:metal ion binding"/>
    <property type="evidence" value="ECO:0007669"/>
    <property type="project" value="UniProtKB-KW"/>
</dbReference>
<dbReference type="GO" id="GO:0003972">
    <property type="term" value="F:RNA ligase (ATP) activity"/>
    <property type="evidence" value="ECO:0007669"/>
    <property type="project" value="TreeGrafter"/>
</dbReference>
<dbReference type="Proteomes" id="UP000198440">
    <property type="component" value="Unassembled WGS sequence"/>
</dbReference>
<keyword evidence="4 10" id="KW-0547">Nucleotide-binding</keyword>
<keyword evidence="6 10" id="KW-0342">GTP-binding</keyword>
<evidence type="ECO:0000256" key="1">
    <source>
        <dbReference type="ARBA" id="ARBA00012726"/>
    </source>
</evidence>
<dbReference type="Gene3D" id="3.90.1860.10">
    <property type="entry name" value="tRNA-splicing ligase RtcB"/>
    <property type="match status" value="1"/>
</dbReference>
<dbReference type="GO" id="GO:0005525">
    <property type="term" value="F:GTP binding"/>
    <property type="evidence" value="ECO:0007669"/>
    <property type="project" value="UniProtKB-KW"/>
</dbReference>
<name>A0A239E8Q5_9RHOB</name>
<keyword evidence="7 11" id="KW-0464">Manganese</keyword>
<keyword evidence="2" id="KW-0436">Ligase</keyword>
<dbReference type="EMBL" id="FZON01000013">
    <property type="protein sequence ID" value="SNS40403.1"/>
    <property type="molecule type" value="Genomic_DNA"/>
</dbReference>
<dbReference type="InterPro" id="IPR017510">
    <property type="entry name" value="RtcB2"/>
</dbReference>
<dbReference type="GO" id="GO:0170057">
    <property type="term" value="F:RNA ligase (GTP) activity"/>
    <property type="evidence" value="ECO:0007669"/>
    <property type="project" value="UniProtKB-EC"/>
</dbReference>
<feature type="binding site" evidence="10">
    <location>
        <begin position="135"/>
        <end position="139"/>
    </location>
    <ligand>
        <name>GMP</name>
        <dbReference type="ChEBI" id="CHEBI:58115"/>
    </ligand>
</feature>
<dbReference type="GO" id="GO:0042245">
    <property type="term" value="P:RNA repair"/>
    <property type="evidence" value="ECO:0007669"/>
    <property type="project" value="UniProtKB-KW"/>
</dbReference>
<dbReference type="PANTHER" id="PTHR11118:SF1">
    <property type="entry name" value="RNA-SPLICING LIGASE RTCB HOMOLOG"/>
    <property type="match status" value="1"/>
</dbReference>
<feature type="binding site" evidence="10">
    <location>
        <position position="368"/>
    </location>
    <ligand>
        <name>GMP</name>
        <dbReference type="ChEBI" id="CHEBI:58115"/>
    </ligand>
</feature>
<keyword evidence="5" id="KW-0692">RNA repair</keyword>
<dbReference type="RefSeq" id="WP_089277590.1">
    <property type="nucleotide sequence ID" value="NZ_FZON01000013.1"/>
</dbReference>
<feature type="binding site" evidence="11">
    <location>
        <position position="167"/>
    </location>
    <ligand>
        <name>Mn(2+)</name>
        <dbReference type="ChEBI" id="CHEBI:29035"/>
        <label>2</label>
    </ligand>
</feature>
<evidence type="ECO:0000256" key="3">
    <source>
        <dbReference type="ARBA" id="ARBA00022723"/>
    </source>
</evidence>
<feature type="binding site" evidence="10">
    <location>
        <begin position="289"/>
        <end position="292"/>
    </location>
    <ligand>
        <name>GMP</name>
        <dbReference type="ChEBI" id="CHEBI:58115"/>
    </ligand>
</feature>
<comment type="cofactor">
    <cofactor evidence="11">
        <name>Mn(2+)</name>
        <dbReference type="ChEBI" id="CHEBI:29035"/>
    </cofactor>
    <text evidence="11">Binds 2 manganese ions per subunit.</text>
</comment>
<reference evidence="12 13" key="1">
    <citation type="submission" date="2017-06" db="EMBL/GenBank/DDBJ databases">
        <authorList>
            <person name="Kim H.J."/>
            <person name="Triplett B.A."/>
        </authorList>
    </citation>
    <scope>NUCLEOTIDE SEQUENCE [LARGE SCALE GENOMIC DNA]</scope>
    <source>
        <strain evidence="12 13">DSM 11445</strain>
    </source>
</reference>
<feature type="binding site" evidence="11">
    <location>
        <position position="136"/>
    </location>
    <ligand>
        <name>Mn(2+)</name>
        <dbReference type="ChEBI" id="CHEBI:29035"/>
        <label>1</label>
    </ligand>
</feature>
<evidence type="ECO:0000256" key="10">
    <source>
        <dbReference type="PIRSR" id="PIRSR601233-2"/>
    </source>
</evidence>
<dbReference type="OrthoDB" id="9802323at2"/>
<feature type="active site" description="GMP-histidine intermediate" evidence="9">
    <location>
        <position position="289"/>
    </location>
</feature>
<dbReference type="InterPro" id="IPR036025">
    <property type="entry name" value="RtcB-like_sf"/>
</dbReference>
<gene>
    <name evidence="12" type="ORF">SAMN04488078_101393</name>
</gene>
<sequence length="375" mass="39662">MGNSPIRTPARVREFYSDSAWIEGRAVDQLHDVAGWAGMRAVAAFPDLHPGRFGPVGGAFLADRIYPQLIGPDIGCGMALFRLDLPRRKLKLDKAARRLQALDESADPETGAASLDGTGAARFGPYGLGTLGGGNHFCEVQVVDALTDPAVASRLGMDVGDLCLLVHSGSRGHGAAVFTGIADTWADGFAPGSAAAEAYVTLHDAAQVWARVNRALIAAQASEALRCDARLICDAPHNHLEQRADGWLHRKGAAAPDRGLAPLAGSRESLSYLMAVPEGPPEALGSVSHGAGRRYDRAAMHGRIRRVKSELEAMRQTRFGGRVICADRDLLIEEAGNAYKDAGAVLRDLEAFGLAQEVAAFAPLITFKTGKGARG</sequence>
<dbReference type="PANTHER" id="PTHR11118">
    <property type="entry name" value="RNA-SPLICING LIGASE RTCB HOMOLOG"/>
    <property type="match status" value="1"/>
</dbReference>
<feature type="binding site" evidence="11">
    <location>
        <position position="237"/>
    </location>
    <ligand>
        <name>Mn(2+)</name>
        <dbReference type="ChEBI" id="CHEBI:29035"/>
        <label>2</label>
    </ligand>
</feature>
<feature type="binding site" evidence="10">
    <location>
        <begin position="237"/>
        <end position="238"/>
    </location>
    <ligand>
        <name>GMP</name>
        <dbReference type="ChEBI" id="CHEBI:58115"/>
    </ligand>
</feature>
<dbReference type="SUPFAM" id="SSF103365">
    <property type="entry name" value="Hypothetical protein PH1602"/>
    <property type="match status" value="1"/>
</dbReference>
<dbReference type="GO" id="GO:0006396">
    <property type="term" value="P:RNA processing"/>
    <property type="evidence" value="ECO:0007669"/>
    <property type="project" value="InterPro"/>
</dbReference>
<keyword evidence="3 11" id="KW-0479">Metal-binding</keyword>
<dbReference type="EC" id="6.5.1.8" evidence="1"/>
<dbReference type="InterPro" id="IPR001233">
    <property type="entry name" value="RtcB"/>
</dbReference>
<feature type="binding site" evidence="10">
    <location>
        <position position="271"/>
    </location>
    <ligand>
        <name>GMP</name>
        <dbReference type="ChEBI" id="CHEBI:58115"/>
    </ligand>
</feature>
<evidence type="ECO:0000256" key="2">
    <source>
        <dbReference type="ARBA" id="ARBA00022598"/>
    </source>
</evidence>
<protein>
    <recommendedName>
        <fullName evidence="1">3'-phosphate/5'-hydroxy nucleic acid ligase</fullName>
        <ecNumber evidence="1">6.5.1.8</ecNumber>
    </recommendedName>
</protein>
<dbReference type="Pfam" id="PF01139">
    <property type="entry name" value="RtcB"/>
    <property type="match status" value="2"/>
</dbReference>
<evidence type="ECO:0000256" key="8">
    <source>
        <dbReference type="ARBA" id="ARBA00047746"/>
    </source>
</evidence>
<evidence type="ECO:0000313" key="12">
    <source>
        <dbReference type="EMBL" id="SNS40403.1"/>
    </source>
</evidence>
<comment type="catalytic activity">
    <reaction evidence="8">
        <text>a 3'-end 3'-phospho-ribonucleotide-RNA + a 5'-end dephospho-ribonucleoside-RNA + GTP = a ribonucleotidyl-ribonucleotide-RNA + GMP + diphosphate</text>
        <dbReference type="Rhea" id="RHEA:68076"/>
        <dbReference type="Rhea" id="RHEA-COMP:10463"/>
        <dbReference type="Rhea" id="RHEA-COMP:13936"/>
        <dbReference type="Rhea" id="RHEA-COMP:17355"/>
        <dbReference type="ChEBI" id="CHEBI:33019"/>
        <dbReference type="ChEBI" id="CHEBI:37565"/>
        <dbReference type="ChEBI" id="CHEBI:58115"/>
        <dbReference type="ChEBI" id="CHEBI:83062"/>
        <dbReference type="ChEBI" id="CHEBI:138284"/>
        <dbReference type="ChEBI" id="CHEBI:173118"/>
        <dbReference type="EC" id="6.5.1.8"/>
    </reaction>
</comment>
<dbReference type="NCBIfam" id="TIGR03073">
    <property type="entry name" value="release_rtcB"/>
    <property type="match status" value="1"/>
</dbReference>
<evidence type="ECO:0000313" key="13">
    <source>
        <dbReference type="Proteomes" id="UP000198440"/>
    </source>
</evidence>
<evidence type="ECO:0000256" key="4">
    <source>
        <dbReference type="ARBA" id="ARBA00022741"/>
    </source>
</evidence>
<evidence type="ECO:0000256" key="5">
    <source>
        <dbReference type="ARBA" id="ARBA00022800"/>
    </source>
</evidence>
<evidence type="ECO:0000256" key="7">
    <source>
        <dbReference type="ARBA" id="ARBA00023211"/>
    </source>
</evidence>
<evidence type="ECO:0000256" key="11">
    <source>
        <dbReference type="PIRSR" id="PIRSR601233-3"/>
    </source>
</evidence>
<organism evidence="12 13">
    <name type="scientific">Antarctobacter heliothermus</name>
    <dbReference type="NCBI Taxonomy" id="74033"/>
    <lineage>
        <taxon>Bacteria</taxon>
        <taxon>Pseudomonadati</taxon>
        <taxon>Pseudomonadota</taxon>
        <taxon>Alphaproteobacteria</taxon>
        <taxon>Rhodobacterales</taxon>
        <taxon>Roseobacteraceae</taxon>
        <taxon>Antarctobacter</taxon>
    </lineage>
</organism>
<evidence type="ECO:0000256" key="6">
    <source>
        <dbReference type="ARBA" id="ARBA00023134"/>
    </source>
</evidence>
<proteinExistence type="predicted"/>
<dbReference type="AlphaFoldDB" id="A0A239E8Q5"/>
<evidence type="ECO:0000256" key="9">
    <source>
        <dbReference type="PIRSR" id="PIRSR601233-1"/>
    </source>
</evidence>